<feature type="region of interest" description="Disordered" evidence="1">
    <location>
        <begin position="1"/>
        <end position="55"/>
    </location>
</feature>
<dbReference type="EMBL" id="LRGB01000327">
    <property type="protein sequence ID" value="KZS19734.1"/>
    <property type="molecule type" value="Genomic_DNA"/>
</dbReference>
<gene>
    <name evidence="2" type="ORF">APZ42_013750</name>
</gene>
<proteinExistence type="predicted"/>
<comment type="caution">
    <text evidence="2">The sequence shown here is derived from an EMBL/GenBank/DDBJ whole genome shotgun (WGS) entry which is preliminary data.</text>
</comment>
<dbReference type="OrthoDB" id="10520255at2759"/>
<organism evidence="2 3">
    <name type="scientific">Daphnia magna</name>
    <dbReference type="NCBI Taxonomy" id="35525"/>
    <lineage>
        <taxon>Eukaryota</taxon>
        <taxon>Metazoa</taxon>
        <taxon>Ecdysozoa</taxon>
        <taxon>Arthropoda</taxon>
        <taxon>Crustacea</taxon>
        <taxon>Branchiopoda</taxon>
        <taxon>Diplostraca</taxon>
        <taxon>Cladocera</taxon>
        <taxon>Anomopoda</taxon>
        <taxon>Daphniidae</taxon>
        <taxon>Daphnia</taxon>
    </lineage>
</organism>
<dbReference type="Gene3D" id="3.30.420.10">
    <property type="entry name" value="Ribonuclease H-like superfamily/Ribonuclease H"/>
    <property type="match status" value="1"/>
</dbReference>
<accession>A0A162QJA0</accession>
<keyword evidence="3" id="KW-1185">Reference proteome</keyword>
<reference evidence="2 3" key="1">
    <citation type="submission" date="2016-03" db="EMBL/GenBank/DDBJ databases">
        <title>EvidentialGene: Evidence-directed Construction of Genes on Genomes.</title>
        <authorList>
            <person name="Gilbert D.G."/>
            <person name="Choi J.-H."/>
            <person name="Mockaitis K."/>
            <person name="Colbourne J."/>
            <person name="Pfrender M."/>
        </authorList>
    </citation>
    <scope>NUCLEOTIDE SEQUENCE [LARGE SCALE GENOMIC DNA]</scope>
    <source>
        <strain evidence="2 3">Xinb3</strain>
        <tissue evidence="2">Complete organism</tissue>
    </source>
</reference>
<evidence type="ECO:0000256" key="1">
    <source>
        <dbReference type="SAM" id="MobiDB-lite"/>
    </source>
</evidence>
<dbReference type="InterPro" id="IPR036397">
    <property type="entry name" value="RNaseH_sf"/>
</dbReference>
<evidence type="ECO:0000313" key="2">
    <source>
        <dbReference type="EMBL" id="KZS19734.1"/>
    </source>
</evidence>
<dbReference type="Proteomes" id="UP000076858">
    <property type="component" value="Unassembled WGS sequence"/>
</dbReference>
<protein>
    <submittedName>
        <fullName evidence="2">Uncharacterized protein</fullName>
    </submittedName>
</protein>
<dbReference type="GO" id="GO:0003676">
    <property type="term" value="F:nucleic acid binding"/>
    <property type="evidence" value="ECO:0007669"/>
    <property type="project" value="InterPro"/>
</dbReference>
<sequence length="281" mass="32338">MRVAIVTLGKDNPPQQSNEGETCAATSSEEDASAASSDTDRYYESDDSYESNSCSDSELNLFYEDEGWLQSESDDEEYVEIDSDYCVALLNPVIEIDGQRELEQFLEDMEAALRTHQTFTDRETPGHHKMRSVLEDLQIDMIKDIPLYYMHLVCMGVMAAYEQLLDKHVSKIACDIQPRFFLQDNFPVHLAPRIDHWFTKNKSFILLRLPKNSPDLMPLCLLHEVLVSELNKQEVVFSVNFSIDLNRCLQSICQSHVESLLLEMPTTLKYIIEHNGELRKM</sequence>
<feature type="compositionally biased region" description="Low complexity" evidence="1">
    <location>
        <begin position="21"/>
        <end position="37"/>
    </location>
</feature>
<evidence type="ECO:0000313" key="3">
    <source>
        <dbReference type="Proteomes" id="UP000076858"/>
    </source>
</evidence>
<name>A0A162QJA0_9CRUS</name>
<dbReference type="AlphaFoldDB" id="A0A162QJA0"/>